<evidence type="ECO:0000256" key="11">
    <source>
        <dbReference type="ARBA" id="ARBA00023002"/>
    </source>
</evidence>
<evidence type="ECO:0000256" key="1">
    <source>
        <dbReference type="ARBA" id="ARBA00004154"/>
    </source>
</evidence>
<evidence type="ECO:0000256" key="17">
    <source>
        <dbReference type="ARBA" id="ARBA00049397"/>
    </source>
</evidence>
<dbReference type="GO" id="GO:0005789">
    <property type="term" value="C:endoplasmic reticulum membrane"/>
    <property type="evidence" value="ECO:0007669"/>
    <property type="project" value="UniProtKB-SubCell"/>
</dbReference>
<dbReference type="InterPro" id="IPR039357">
    <property type="entry name" value="SRD5A/TECR"/>
</dbReference>
<keyword evidence="6" id="KW-0256">Endoplasmic reticulum</keyword>
<name>A0A914CCT4_9BILA</name>
<comment type="subcellular location">
    <subcellularLocation>
        <location evidence="2">Endoplasmic reticulum membrane</location>
        <topology evidence="2">Multi-pass membrane protein</topology>
    </subcellularLocation>
    <subcellularLocation>
        <location evidence="1">Microsome membrane</location>
        <topology evidence="1">Multi-pass membrane protein</topology>
    </subcellularLocation>
</comment>
<dbReference type="Pfam" id="PF02544">
    <property type="entry name" value="Steroid_dh"/>
    <property type="match status" value="1"/>
</dbReference>
<reference evidence="21" key="1">
    <citation type="submission" date="2022-11" db="UniProtKB">
        <authorList>
            <consortium name="WormBaseParasite"/>
        </authorList>
    </citation>
    <scope>IDENTIFICATION</scope>
</reference>
<accession>A0A914CCT4</accession>
<dbReference type="GO" id="GO:0030154">
    <property type="term" value="P:cell differentiation"/>
    <property type="evidence" value="ECO:0007669"/>
    <property type="project" value="UniProtKB-KW"/>
</dbReference>
<evidence type="ECO:0000256" key="18">
    <source>
        <dbReference type="PIRNR" id="PIRNR015596"/>
    </source>
</evidence>
<evidence type="ECO:0000256" key="15">
    <source>
        <dbReference type="ARBA" id="ARBA00048292"/>
    </source>
</evidence>
<comment type="similarity">
    <text evidence="3 18">Belongs to the steroid 5-alpha reductase family.</text>
</comment>
<dbReference type="PANTHER" id="PTHR10556">
    <property type="entry name" value="3-OXO-5-ALPHA-STEROID 4-DEHYDROGENASE"/>
    <property type="match status" value="1"/>
</dbReference>
<feature type="transmembrane region" description="Helical" evidence="18">
    <location>
        <begin position="100"/>
        <end position="118"/>
    </location>
</feature>
<dbReference type="GO" id="GO:0047751">
    <property type="term" value="F:3-oxo-5-alpha-steroid 4-dehydrogenase (NADP+) activity"/>
    <property type="evidence" value="ECO:0007669"/>
    <property type="project" value="UniProtKB-EC"/>
</dbReference>
<evidence type="ECO:0000256" key="12">
    <source>
        <dbReference type="ARBA" id="ARBA00023098"/>
    </source>
</evidence>
<comment type="catalytic activity">
    <reaction evidence="15">
        <text>5alpha-pregnane-3,20-dione + NADP(+) = progesterone + NADPH + H(+)</text>
        <dbReference type="Rhea" id="RHEA:21952"/>
        <dbReference type="ChEBI" id="CHEBI:15378"/>
        <dbReference type="ChEBI" id="CHEBI:17026"/>
        <dbReference type="ChEBI" id="CHEBI:28952"/>
        <dbReference type="ChEBI" id="CHEBI:57783"/>
        <dbReference type="ChEBI" id="CHEBI:58349"/>
        <dbReference type="EC" id="1.3.1.22"/>
    </reaction>
    <physiologicalReaction direction="right-to-left" evidence="15">
        <dbReference type="Rhea" id="RHEA:21954"/>
    </physiologicalReaction>
</comment>
<dbReference type="InterPro" id="IPR001104">
    <property type="entry name" value="3-oxo-5_a-steroid_4-DH_C"/>
</dbReference>
<comment type="catalytic activity">
    <reaction evidence="16">
        <text>androst-4-ene-3,17-dione + NADPH + H(+) = 5alpha-androstan-3,17-dione + NADP(+)</text>
        <dbReference type="Rhea" id="RHEA:50816"/>
        <dbReference type="ChEBI" id="CHEBI:15378"/>
        <dbReference type="ChEBI" id="CHEBI:15994"/>
        <dbReference type="ChEBI" id="CHEBI:16422"/>
        <dbReference type="ChEBI" id="CHEBI:57783"/>
        <dbReference type="ChEBI" id="CHEBI:58349"/>
    </reaction>
    <physiologicalReaction direction="left-to-right" evidence="16">
        <dbReference type="Rhea" id="RHEA:50817"/>
    </physiologicalReaction>
</comment>
<evidence type="ECO:0000256" key="9">
    <source>
        <dbReference type="ARBA" id="ARBA00022928"/>
    </source>
</evidence>
<keyword evidence="4 18" id="KW-0812">Transmembrane</keyword>
<feature type="transmembrane region" description="Helical" evidence="18">
    <location>
        <begin position="130"/>
        <end position="150"/>
    </location>
</feature>
<evidence type="ECO:0000313" key="20">
    <source>
        <dbReference type="Proteomes" id="UP000887540"/>
    </source>
</evidence>
<dbReference type="PANTHER" id="PTHR10556:SF57">
    <property type="entry name" value="3-OXO-5-ALPHA-STEROID 4-DEHYDROGENASE 1"/>
    <property type="match status" value="1"/>
</dbReference>
<sequence length="243" mass="28009">MILSGLITAAYMLVFKQRATYGRYGKDAILNWLAVPARLAWFIQEAPSLLIPLGVLLFDPVVKTNYVNLSITLMFAGHYFHRTMIYPFLIKGGKPTPFHLMFLGFVFCIWNGYIQGFYHTLYADYPSGYMTRFTSILGILLFFIGMFINCHSDHILRNLRKPGETGYKIPKGGMFEYVSGANFLGEIIEWFGYALYAQTWPAVAFAVFTISNIGPRALHHHQWYLQKFDDYPKNRRALIPFLL</sequence>
<dbReference type="Gene3D" id="1.20.120.1630">
    <property type="match status" value="1"/>
</dbReference>
<evidence type="ECO:0000256" key="4">
    <source>
        <dbReference type="ARBA" id="ARBA00022692"/>
    </source>
</evidence>
<evidence type="ECO:0000256" key="6">
    <source>
        <dbReference type="ARBA" id="ARBA00022824"/>
    </source>
</evidence>
<dbReference type="FunFam" id="1.20.120.1630:FF:000002">
    <property type="entry name" value="Steroid 5 alpha-reductase 1"/>
    <property type="match status" value="1"/>
</dbReference>
<dbReference type="InterPro" id="IPR016636">
    <property type="entry name" value="3-oxo-5-alpha-steroid_4-DH"/>
</dbReference>
<evidence type="ECO:0000256" key="14">
    <source>
        <dbReference type="ARBA" id="ARBA00037789"/>
    </source>
</evidence>
<dbReference type="PROSITE" id="PS50244">
    <property type="entry name" value="S5A_REDUCTASE"/>
    <property type="match status" value="1"/>
</dbReference>
<dbReference type="PIRSF" id="PIRSF015596">
    <property type="entry name" value="5_alpha-SR2"/>
    <property type="match status" value="1"/>
</dbReference>
<keyword evidence="12" id="KW-0443">Lipid metabolism</keyword>
<evidence type="ECO:0000259" key="19">
    <source>
        <dbReference type="Pfam" id="PF02544"/>
    </source>
</evidence>
<comment type="catalytic activity">
    <reaction evidence="17">
        <text>17beta-hydroxy-5alpha-androstan-3-one + NADP(+) = testosterone + NADPH + H(+)</text>
        <dbReference type="Rhea" id="RHEA:50820"/>
        <dbReference type="ChEBI" id="CHEBI:15378"/>
        <dbReference type="ChEBI" id="CHEBI:16330"/>
        <dbReference type="ChEBI" id="CHEBI:17347"/>
        <dbReference type="ChEBI" id="CHEBI:57783"/>
        <dbReference type="ChEBI" id="CHEBI:58349"/>
        <dbReference type="EC" id="1.3.1.22"/>
    </reaction>
    <physiologicalReaction direction="right-to-left" evidence="17">
        <dbReference type="Rhea" id="RHEA:50822"/>
    </physiologicalReaction>
</comment>
<evidence type="ECO:0000256" key="8">
    <source>
        <dbReference type="ARBA" id="ARBA00022857"/>
    </source>
</evidence>
<dbReference type="GO" id="GO:0007548">
    <property type="term" value="P:sex differentiation"/>
    <property type="evidence" value="ECO:0007669"/>
    <property type="project" value="UniProtKB-KW"/>
</dbReference>
<evidence type="ECO:0000256" key="16">
    <source>
        <dbReference type="ARBA" id="ARBA00049166"/>
    </source>
</evidence>
<dbReference type="EC" id="1.3.1.22" evidence="18"/>
<keyword evidence="9" id="KW-0726">Sexual differentiation</keyword>
<evidence type="ECO:0000313" key="21">
    <source>
        <dbReference type="WBParaSite" id="ACRNAN_Path_844.g3250.t1"/>
    </source>
</evidence>
<organism evidence="20 21">
    <name type="scientific">Acrobeloides nanus</name>
    <dbReference type="NCBI Taxonomy" id="290746"/>
    <lineage>
        <taxon>Eukaryota</taxon>
        <taxon>Metazoa</taxon>
        <taxon>Ecdysozoa</taxon>
        <taxon>Nematoda</taxon>
        <taxon>Chromadorea</taxon>
        <taxon>Rhabditida</taxon>
        <taxon>Tylenchina</taxon>
        <taxon>Cephalobomorpha</taxon>
        <taxon>Cephaloboidea</taxon>
        <taxon>Cephalobidae</taxon>
        <taxon>Acrobeloides</taxon>
    </lineage>
</organism>
<evidence type="ECO:0000256" key="2">
    <source>
        <dbReference type="ARBA" id="ARBA00004477"/>
    </source>
</evidence>
<comment type="catalytic activity">
    <reaction evidence="18">
        <text>a 3-oxo-5alpha-steroid + NADP(+) = a 3-oxo-Delta(4)-steroid + NADPH + H(+)</text>
        <dbReference type="Rhea" id="RHEA:54384"/>
        <dbReference type="ChEBI" id="CHEBI:13601"/>
        <dbReference type="ChEBI" id="CHEBI:15378"/>
        <dbReference type="ChEBI" id="CHEBI:47909"/>
        <dbReference type="ChEBI" id="CHEBI:57783"/>
        <dbReference type="ChEBI" id="CHEBI:58349"/>
        <dbReference type="EC" id="1.3.1.22"/>
    </reaction>
</comment>
<dbReference type="Proteomes" id="UP000887540">
    <property type="component" value="Unplaced"/>
</dbReference>
<dbReference type="AlphaFoldDB" id="A0A914CCT4"/>
<evidence type="ECO:0000256" key="5">
    <source>
        <dbReference type="ARBA" id="ARBA00022782"/>
    </source>
</evidence>
<keyword evidence="10 18" id="KW-1133">Transmembrane helix</keyword>
<evidence type="ECO:0000256" key="7">
    <source>
        <dbReference type="ARBA" id="ARBA00022848"/>
    </source>
</evidence>
<keyword evidence="5" id="KW-0221">Differentiation</keyword>
<dbReference type="WBParaSite" id="ACRNAN_Path_844.g3250.t1">
    <property type="protein sequence ID" value="ACRNAN_Path_844.g3250.t1"/>
    <property type="gene ID" value="ACRNAN_Path_844.g3250"/>
</dbReference>
<keyword evidence="8" id="KW-0521">NADP</keyword>
<protein>
    <recommendedName>
        <fullName evidence="18">3-oxo-5alpha-steroid 4-dehydrogenase (NADP(+))</fullName>
        <ecNumber evidence="18">1.3.1.22</ecNumber>
    </recommendedName>
</protein>
<keyword evidence="11" id="KW-0560">Oxidoreductase</keyword>
<dbReference type="GO" id="GO:0006702">
    <property type="term" value="P:androgen biosynthetic process"/>
    <property type="evidence" value="ECO:0007669"/>
    <property type="project" value="UniProtKB-ARBA"/>
</dbReference>
<evidence type="ECO:0000256" key="13">
    <source>
        <dbReference type="ARBA" id="ARBA00023136"/>
    </source>
</evidence>
<proteinExistence type="inferred from homology"/>
<keyword evidence="13 18" id="KW-0472">Membrane</keyword>
<comment type="caution">
    <text evidence="18">Lacks conserved residue(s) required for the propagation of feature annotation.</text>
</comment>
<evidence type="ECO:0000256" key="3">
    <source>
        <dbReference type="ARBA" id="ARBA00007742"/>
    </source>
</evidence>
<comment type="function">
    <text evidence="14">Converts testosterone into 5-alpha-dihydrotestosterone and progesterone or corticosterone into their corresponding 5-alpha-3-oxosteroids. It plays a central role in sexual differentiation and androgen physiology.</text>
</comment>
<keyword evidence="20" id="KW-1185">Reference proteome</keyword>
<keyword evidence="7" id="KW-0492">Microsome</keyword>
<feature type="domain" description="3-oxo-5-alpha-steroid 4-dehydrogenase C-terminal" evidence="19">
    <location>
        <begin position="95"/>
        <end position="243"/>
    </location>
</feature>
<evidence type="ECO:0000256" key="10">
    <source>
        <dbReference type="ARBA" id="ARBA00022989"/>
    </source>
</evidence>